<reference evidence="2" key="1">
    <citation type="submission" date="2020-06" db="EMBL/GenBank/DDBJ databases">
        <authorList>
            <consortium name="Plant Systems Biology data submission"/>
        </authorList>
    </citation>
    <scope>NUCLEOTIDE SEQUENCE</scope>
    <source>
        <strain evidence="2">D6</strain>
    </source>
</reference>
<comment type="caution">
    <text evidence="2">The sequence shown here is derived from an EMBL/GenBank/DDBJ whole genome shotgun (WGS) entry which is preliminary data.</text>
</comment>
<dbReference type="Proteomes" id="UP001153069">
    <property type="component" value="Unassembled WGS sequence"/>
</dbReference>
<organism evidence="2 3">
    <name type="scientific">Seminavis robusta</name>
    <dbReference type="NCBI Taxonomy" id="568900"/>
    <lineage>
        <taxon>Eukaryota</taxon>
        <taxon>Sar</taxon>
        <taxon>Stramenopiles</taxon>
        <taxon>Ochrophyta</taxon>
        <taxon>Bacillariophyta</taxon>
        <taxon>Bacillariophyceae</taxon>
        <taxon>Bacillariophycidae</taxon>
        <taxon>Naviculales</taxon>
        <taxon>Naviculaceae</taxon>
        <taxon>Seminavis</taxon>
    </lineage>
</organism>
<gene>
    <name evidence="2" type="ORF">SEMRO_25_G016760.1</name>
</gene>
<name>A0A9N8D747_9STRA</name>
<keyword evidence="1" id="KW-0732">Signal</keyword>
<dbReference type="InterPro" id="IPR006311">
    <property type="entry name" value="TAT_signal"/>
</dbReference>
<evidence type="ECO:0000256" key="1">
    <source>
        <dbReference type="SAM" id="SignalP"/>
    </source>
</evidence>
<feature type="signal peptide" evidence="1">
    <location>
        <begin position="1"/>
        <end position="18"/>
    </location>
</feature>
<keyword evidence="3" id="KW-1185">Reference proteome</keyword>
<evidence type="ECO:0000313" key="2">
    <source>
        <dbReference type="EMBL" id="CAB9497732.1"/>
    </source>
</evidence>
<sequence>MVQLKSLIIATFVTASSGFSLLDSKAPQPTTTAGTDRRSLLLGGAAALISAATVTAANPQPANAALGAGTPVGREIGTFNSLIDNLKNIDLGGGLDASKLNEPSVPFSEFGEKLKNGEVAFVEFMAPSGDVAYATFKGKKDKEERIRIGQGYPISKKGSWSSPDYVIRAVSNFGVPYKFTVPALAKYNKKK</sequence>
<protein>
    <submittedName>
        <fullName evidence="2">Uncharacterized protein</fullName>
    </submittedName>
</protein>
<dbReference type="EMBL" id="CAICTM010000025">
    <property type="protein sequence ID" value="CAB9497732.1"/>
    <property type="molecule type" value="Genomic_DNA"/>
</dbReference>
<dbReference type="PROSITE" id="PS51318">
    <property type="entry name" value="TAT"/>
    <property type="match status" value="1"/>
</dbReference>
<dbReference type="AlphaFoldDB" id="A0A9N8D747"/>
<accession>A0A9N8D747</accession>
<evidence type="ECO:0000313" key="3">
    <source>
        <dbReference type="Proteomes" id="UP001153069"/>
    </source>
</evidence>
<dbReference type="OrthoDB" id="202789at2759"/>
<proteinExistence type="predicted"/>
<feature type="chain" id="PRO_5040168352" evidence="1">
    <location>
        <begin position="19"/>
        <end position="191"/>
    </location>
</feature>